<dbReference type="AlphaFoldDB" id="A0A550BZ10"/>
<proteinExistence type="predicted"/>
<dbReference type="EMBL" id="VDMD01000042">
    <property type="protein sequence ID" value="TRM57790.1"/>
    <property type="molecule type" value="Genomic_DNA"/>
</dbReference>
<comment type="caution">
    <text evidence="1">The sequence shown here is derived from an EMBL/GenBank/DDBJ whole genome shotgun (WGS) entry which is preliminary data.</text>
</comment>
<name>A0A550BZ10_9AGAR</name>
<accession>A0A550BZ10</accession>
<sequence length="156" mass="16760">MSANDKSEPPQVVSIPAPHPALAGYAPKAIIGRAVEDRDVIEALRYARSVRDAFIDGFNPAITGSHVAAAIQYANRVVYSRPPPDGCERIDPDSIGGSYDTPDQSHARLQQEVMQRLAGIEELVQAVNAEVMSEVTNVHRAAAMVIEARRVSADSA</sequence>
<evidence type="ECO:0000313" key="2">
    <source>
        <dbReference type="Proteomes" id="UP000320762"/>
    </source>
</evidence>
<gene>
    <name evidence="1" type="ORF">BD626DRAFT_513523</name>
</gene>
<reference evidence="1 2" key="1">
    <citation type="journal article" date="2019" name="New Phytol.">
        <title>Comparative genomics reveals unique wood-decay strategies and fruiting body development in the Schizophyllaceae.</title>
        <authorList>
            <person name="Almasi E."/>
            <person name="Sahu N."/>
            <person name="Krizsan K."/>
            <person name="Balint B."/>
            <person name="Kovacs G.M."/>
            <person name="Kiss B."/>
            <person name="Cseklye J."/>
            <person name="Drula E."/>
            <person name="Henrissat B."/>
            <person name="Nagy I."/>
            <person name="Chovatia M."/>
            <person name="Adam C."/>
            <person name="LaButti K."/>
            <person name="Lipzen A."/>
            <person name="Riley R."/>
            <person name="Grigoriev I.V."/>
            <person name="Nagy L.G."/>
        </authorList>
    </citation>
    <scope>NUCLEOTIDE SEQUENCE [LARGE SCALE GENOMIC DNA]</scope>
    <source>
        <strain evidence="1 2">NL-1724</strain>
    </source>
</reference>
<protein>
    <submittedName>
        <fullName evidence="1">Uncharacterized protein</fullName>
    </submittedName>
</protein>
<evidence type="ECO:0000313" key="1">
    <source>
        <dbReference type="EMBL" id="TRM57790.1"/>
    </source>
</evidence>
<dbReference type="Proteomes" id="UP000320762">
    <property type="component" value="Unassembled WGS sequence"/>
</dbReference>
<organism evidence="1 2">
    <name type="scientific">Schizophyllum amplum</name>
    <dbReference type="NCBI Taxonomy" id="97359"/>
    <lineage>
        <taxon>Eukaryota</taxon>
        <taxon>Fungi</taxon>
        <taxon>Dikarya</taxon>
        <taxon>Basidiomycota</taxon>
        <taxon>Agaricomycotina</taxon>
        <taxon>Agaricomycetes</taxon>
        <taxon>Agaricomycetidae</taxon>
        <taxon>Agaricales</taxon>
        <taxon>Schizophyllaceae</taxon>
        <taxon>Schizophyllum</taxon>
    </lineage>
</organism>
<keyword evidence="2" id="KW-1185">Reference proteome</keyword>